<comment type="caution">
    <text evidence="3">The sequence shown here is derived from an EMBL/GenBank/DDBJ whole genome shotgun (WGS) entry which is preliminary data.</text>
</comment>
<dbReference type="SUPFAM" id="SSF81383">
    <property type="entry name" value="F-box domain"/>
    <property type="match status" value="1"/>
</dbReference>
<feature type="region of interest" description="Disordered" evidence="1">
    <location>
        <begin position="1"/>
        <end position="20"/>
    </location>
</feature>
<reference evidence="3" key="1">
    <citation type="submission" date="2020-05" db="EMBL/GenBank/DDBJ databases">
        <title>Mycena genomes resolve the evolution of fungal bioluminescence.</title>
        <authorList>
            <person name="Tsai I.J."/>
        </authorList>
    </citation>
    <scope>NUCLEOTIDE SEQUENCE</scope>
    <source>
        <strain evidence="3">CCC161011</strain>
    </source>
</reference>
<accession>A0A8H7CJ49</accession>
<sequence length="231" mass="25348">MSASSQFTKEASLPEEKKKLGLPDDFPPELLGRVLVGLSYQDLLSSLAVSHKWKTIIEHDPALQVEMFKKASEEYVEPGDGSPGNDHDMVPGSEKIRMHPALSEISFVFKCDPVDDAFLFNYLSKIPLSASVIANDLATIPAVHTLTIQIKETTMEQVLSFNVEVENDSGVTLTDIFSKLKDVAATQIETLEGPMPMACALESECLYSAYNGFGEIKRTGTTLSVLLLYKT</sequence>
<dbReference type="InterPro" id="IPR036047">
    <property type="entry name" value="F-box-like_dom_sf"/>
</dbReference>
<organism evidence="3 4">
    <name type="scientific">Mycena venus</name>
    <dbReference type="NCBI Taxonomy" id="2733690"/>
    <lineage>
        <taxon>Eukaryota</taxon>
        <taxon>Fungi</taxon>
        <taxon>Dikarya</taxon>
        <taxon>Basidiomycota</taxon>
        <taxon>Agaricomycotina</taxon>
        <taxon>Agaricomycetes</taxon>
        <taxon>Agaricomycetidae</taxon>
        <taxon>Agaricales</taxon>
        <taxon>Marasmiineae</taxon>
        <taxon>Mycenaceae</taxon>
        <taxon>Mycena</taxon>
    </lineage>
</organism>
<dbReference type="Proteomes" id="UP000620124">
    <property type="component" value="Unassembled WGS sequence"/>
</dbReference>
<dbReference type="OrthoDB" id="3040787at2759"/>
<feature type="domain" description="F-box" evidence="2">
    <location>
        <begin position="25"/>
        <end position="71"/>
    </location>
</feature>
<keyword evidence="3" id="KW-0808">Transferase</keyword>
<evidence type="ECO:0000313" key="3">
    <source>
        <dbReference type="EMBL" id="KAF7337857.1"/>
    </source>
</evidence>
<protein>
    <submittedName>
        <fullName evidence="3">RBR-type E3 ubiquitin transferase</fullName>
    </submittedName>
</protein>
<dbReference type="Gene3D" id="1.20.1280.50">
    <property type="match status" value="1"/>
</dbReference>
<gene>
    <name evidence="3" type="ORF">MVEN_02008600</name>
</gene>
<evidence type="ECO:0000256" key="1">
    <source>
        <dbReference type="SAM" id="MobiDB-lite"/>
    </source>
</evidence>
<name>A0A8H7CJ49_9AGAR</name>
<evidence type="ECO:0000313" key="4">
    <source>
        <dbReference type="Proteomes" id="UP000620124"/>
    </source>
</evidence>
<dbReference type="Pfam" id="PF00646">
    <property type="entry name" value="F-box"/>
    <property type="match status" value="1"/>
</dbReference>
<dbReference type="EMBL" id="JACAZI010000021">
    <property type="protein sequence ID" value="KAF7337857.1"/>
    <property type="molecule type" value="Genomic_DNA"/>
</dbReference>
<proteinExistence type="predicted"/>
<evidence type="ECO:0000259" key="2">
    <source>
        <dbReference type="PROSITE" id="PS50181"/>
    </source>
</evidence>
<dbReference type="PROSITE" id="PS50181">
    <property type="entry name" value="FBOX"/>
    <property type="match status" value="1"/>
</dbReference>
<keyword evidence="4" id="KW-1185">Reference proteome</keyword>
<dbReference type="InterPro" id="IPR001810">
    <property type="entry name" value="F-box_dom"/>
</dbReference>
<dbReference type="AlphaFoldDB" id="A0A8H7CJ49"/>
<dbReference type="GO" id="GO:0016740">
    <property type="term" value="F:transferase activity"/>
    <property type="evidence" value="ECO:0007669"/>
    <property type="project" value="UniProtKB-KW"/>
</dbReference>